<evidence type="ECO:0000256" key="6">
    <source>
        <dbReference type="ARBA" id="ARBA00022989"/>
    </source>
</evidence>
<organism evidence="11 12">
    <name type="scientific">Pseudosporangium ferrugineum</name>
    <dbReference type="NCBI Taxonomy" id="439699"/>
    <lineage>
        <taxon>Bacteria</taxon>
        <taxon>Bacillati</taxon>
        <taxon>Actinomycetota</taxon>
        <taxon>Actinomycetes</taxon>
        <taxon>Micromonosporales</taxon>
        <taxon>Micromonosporaceae</taxon>
        <taxon>Pseudosporangium</taxon>
    </lineage>
</organism>
<protein>
    <submittedName>
        <fullName evidence="11">Mannosyltransferase</fullName>
    </submittedName>
</protein>
<dbReference type="PANTHER" id="PTHR33908">
    <property type="entry name" value="MANNOSYLTRANSFERASE YKCB-RELATED"/>
    <property type="match status" value="1"/>
</dbReference>
<feature type="transmembrane region" description="Helical" evidence="9">
    <location>
        <begin position="143"/>
        <end position="162"/>
    </location>
</feature>
<sequence length="557" mass="61457">MAADTATDAVATPVTSPEEAAPEEAGPKKAAPEEAGPKKAGEPRPEAGNGEGKPPPPKRRRGWRELLPTAALTIVPFAVTLTVMLIDIGKRQLWRDENATWWAASLPTGDLRKLADTVDAVLYPYYLFLHWWIGLFGDSETALRMPSAIFMALAAAVVALIGRRLFDAPTGLVAGLLMPAVPVISRYGQEARPYAMALLASVTAVLLLLRALERPSAWRWAAYAIAVLWIGYSHVVALMGLAAHLIAVVPAVRRATGRDRWWIVAGWPVAVLAAGLTALPLILDGDRQSAQISWIPNTTWARVHAFPGEMFLSPAVGGFFLALGFAAMTLLALSDSRRQRWIAAFLAFWAVLPPVLAYYTFHEFHFFLPRYLLFTVPAWVLLGAYAIRRLATPTGLARILAVTLVAGGALTFAGWDHQTAMRTDQAEEEYAFRDAAGYIAQWERPGDGIIFSGYDFLHRGFRYEWRHQPLAEQPREVLVAQPPGTEWSWVHPPCRDTAACLADGPPRIWLVSSDPSGWPTSPLPSSQQPDVDARYKWVSKTVFHRLWVTELERRPGQ</sequence>
<keyword evidence="5 9" id="KW-0812">Transmembrane</keyword>
<feature type="transmembrane region" description="Helical" evidence="9">
    <location>
        <begin position="367"/>
        <end position="387"/>
    </location>
</feature>
<dbReference type="AlphaFoldDB" id="A0A2T0S9L7"/>
<dbReference type="InterPro" id="IPR038731">
    <property type="entry name" value="RgtA/B/C-like"/>
</dbReference>
<dbReference type="OrthoDB" id="5318634at2"/>
<dbReference type="PANTHER" id="PTHR33908:SF11">
    <property type="entry name" value="MEMBRANE PROTEIN"/>
    <property type="match status" value="1"/>
</dbReference>
<feature type="transmembrane region" description="Helical" evidence="9">
    <location>
        <begin position="311"/>
        <end position="334"/>
    </location>
</feature>
<evidence type="ECO:0000256" key="4">
    <source>
        <dbReference type="ARBA" id="ARBA00022679"/>
    </source>
</evidence>
<evidence type="ECO:0000313" key="12">
    <source>
        <dbReference type="Proteomes" id="UP000239209"/>
    </source>
</evidence>
<dbReference type="GO" id="GO:0009103">
    <property type="term" value="P:lipopolysaccharide biosynthetic process"/>
    <property type="evidence" value="ECO:0007669"/>
    <property type="project" value="UniProtKB-ARBA"/>
</dbReference>
<evidence type="ECO:0000256" key="5">
    <source>
        <dbReference type="ARBA" id="ARBA00022692"/>
    </source>
</evidence>
<feature type="transmembrane region" description="Helical" evidence="9">
    <location>
        <begin position="224"/>
        <end position="249"/>
    </location>
</feature>
<evidence type="ECO:0000256" key="9">
    <source>
        <dbReference type="SAM" id="Phobius"/>
    </source>
</evidence>
<dbReference type="InterPro" id="IPR050297">
    <property type="entry name" value="LipidA_mod_glycosyltrf_83"/>
</dbReference>
<keyword evidence="6 9" id="KW-1133">Transmembrane helix</keyword>
<dbReference type="RefSeq" id="WP_106126770.1">
    <property type="nucleotide sequence ID" value="NZ_PVZG01000005.1"/>
</dbReference>
<feature type="transmembrane region" description="Helical" evidence="9">
    <location>
        <begin position="194"/>
        <end position="212"/>
    </location>
</feature>
<keyword evidence="4 11" id="KW-0808">Transferase</keyword>
<feature type="transmembrane region" description="Helical" evidence="9">
    <location>
        <begin position="120"/>
        <end position="136"/>
    </location>
</feature>
<comment type="subcellular location">
    <subcellularLocation>
        <location evidence="1">Cell membrane</location>
        <topology evidence="1">Multi-pass membrane protein</topology>
    </subcellularLocation>
</comment>
<feature type="transmembrane region" description="Helical" evidence="9">
    <location>
        <begin position="399"/>
        <end position="415"/>
    </location>
</feature>
<evidence type="ECO:0000256" key="3">
    <source>
        <dbReference type="ARBA" id="ARBA00022676"/>
    </source>
</evidence>
<dbReference type="Proteomes" id="UP000239209">
    <property type="component" value="Unassembled WGS sequence"/>
</dbReference>
<evidence type="ECO:0000256" key="7">
    <source>
        <dbReference type="ARBA" id="ARBA00023136"/>
    </source>
</evidence>
<keyword evidence="2" id="KW-1003">Cell membrane</keyword>
<evidence type="ECO:0000256" key="8">
    <source>
        <dbReference type="SAM" id="MobiDB-lite"/>
    </source>
</evidence>
<feature type="transmembrane region" description="Helical" evidence="9">
    <location>
        <begin position="66"/>
        <end position="86"/>
    </location>
</feature>
<dbReference type="GO" id="GO:0005886">
    <property type="term" value="C:plasma membrane"/>
    <property type="evidence" value="ECO:0007669"/>
    <property type="project" value="UniProtKB-SubCell"/>
</dbReference>
<evidence type="ECO:0000256" key="1">
    <source>
        <dbReference type="ARBA" id="ARBA00004651"/>
    </source>
</evidence>
<gene>
    <name evidence="11" type="ORF">CLV70_105278</name>
</gene>
<feature type="region of interest" description="Disordered" evidence="8">
    <location>
        <begin position="1"/>
        <end position="61"/>
    </location>
</feature>
<evidence type="ECO:0000259" key="10">
    <source>
        <dbReference type="Pfam" id="PF13231"/>
    </source>
</evidence>
<proteinExistence type="predicted"/>
<comment type="caution">
    <text evidence="11">The sequence shown here is derived from an EMBL/GenBank/DDBJ whole genome shotgun (WGS) entry which is preliminary data.</text>
</comment>
<dbReference type="GO" id="GO:0016763">
    <property type="term" value="F:pentosyltransferase activity"/>
    <property type="evidence" value="ECO:0007669"/>
    <property type="project" value="TreeGrafter"/>
</dbReference>
<accession>A0A2T0S9L7</accession>
<feature type="compositionally biased region" description="Low complexity" evidence="8">
    <location>
        <begin position="1"/>
        <end position="19"/>
    </location>
</feature>
<name>A0A2T0S9L7_9ACTN</name>
<evidence type="ECO:0000256" key="2">
    <source>
        <dbReference type="ARBA" id="ARBA00022475"/>
    </source>
</evidence>
<feature type="transmembrane region" description="Helical" evidence="9">
    <location>
        <begin position="341"/>
        <end position="361"/>
    </location>
</feature>
<keyword evidence="7 9" id="KW-0472">Membrane</keyword>
<feature type="transmembrane region" description="Helical" evidence="9">
    <location>
        <begin position="261"/>
        <end position="283"/>
    </location>
</feature>
<feature type="transmembrane region" description="Helical" evidence="9">
    <location>
        <begin position="168"/>
        <end position="187"/>
    </location>
</feature>
<keyword evidence="12" id="KW-1185">Reference proteome</keyword>
<keyword evidence="3 11" id="KW-0328">Glycosyltransferase</keyword>
<feature type="domain" description="Glycosyltransferase RgtA/B/C/D-like" evidence="10">
    <location>
        <begin position="131"/>
        <end position="266"/>
    </location>
</feature>
<dbReference type="Pfam" id="PF13231">
    <property type="entry name" value="PMT_2"/>
    <property type="match status" value="1"/>
</dbReference>
<feature type="compositionally biased region" description="Basic and acidic residues" evidence="8">
    <location>
        <begin position="25"/>
        <end position="45"/>
    </location>
</feature>
<reference evidence="11 12" key="1">
    <citation type="submission" date="2018-03" db="EMBL/GenBank/DDBJ databases">
        <title>Genomic Encyclopedia of Archaeal and Bacterial Type Strains, Phase II (KMG-II): from individual species to whole genera.</title>
        <authorList>
            <person name="Goeker M."/>
        </authorList>
    </citation>
    <scope>NUCLEOTIDE SEQUENCE [LARGE SCALE GENOMIC DNA]</scope>
    <source>
        <strain evidence="11 12">DSM 45348</strain>
    </source>
</reference>
<dbReference type="EMBL" id="PVZG01000005">
    <property type="protein sequence ID" value="PRY30108.1"/>
    <property type="molecule type" value="Genomic_DNA"/>
</dbReference>
<evidence type="ECO:0000313" key="11">
    <source>
        <dbReference type="EMBL" id="PRY30108.1"/>
    </source>
</evidence>